<dbReference type="Proteomes" id="UP000035709">
    <property type="component" value="Chromosome"/>
</dbReference>
<keyword evidence="3" id="KW-1185">Reference proteome</keyword>
<proteinExistence type="predicted"/>
<dbReference type="EMBL" id="AP014808">
    <property type="protein sequence ID" value="BAQ57292.1"/>
    <property type="molecule type" value="Genomic_DNA"/>
</dbReference>
<dbReference type="STRING" id="1600.LBAT_0903"/>
<organism evidence="2 3">
    <name type="scientific">Lactobacillus acetotolerans</name>
    <dbReference type="NCBI Taxonomy" id="1600"/>
    <lineage>
        <taxon>Bacteria</taxon>
        <taxon>Bacillati</taxon>
        <taxon>Bacillota</taxon>
        <taxon>Bacilli</taxon>
        <taxon>Lactobacillales</taxon>
        <taxon>Lactobacillaceae</taxon>
        <taxon>Lactobacillus</taxon>
    </lineage>
</organism>
<evidence type="ECO:0000259" key="1">
    <source>
        <dbReference type="Pfam" id="PF03217"/>
    </source>
</evidence>
<sequence>MKTSKKLTFLASIVALATVMPFVSSTVVNADTNTKALGITKTAVNNNASKVTPKATANVKLKKNNKKHQKTNYIRIKRLSFVYNHEGKYTVKNKRIVYIKKHAKVALYAKNPVWINGQSYYRIGRNSYVLSQYVRPVRK</sequence>
<dbReference type="KEGG" id="lae:LBAT_0903"/>
<feature type="domain" description="S-layer protein C-terminal" evidence="1">
    <location>
        <begin position="69"/>
        <end position="130"/>
    </location>
</feature>
<dbReference type="RefSeq" id="WP_060459472.1">
    <property type="nucleotide sequence ID" value="NZ_AP014808.1"/>
</dbReference>
<dbReference type="Pfam" id="PF03217">
    <property type="entry name" value="SlpA"/>
    <property type="match status" value="1"/>
</dbReference>
<accession>A0A0D6A398</accession>
<dbReference type="InterPro" id="IPR024968">
    <property type="entry name" value="SlpA_C_lactobacillus"/>
</dbReference>
<protein>
    <recommendedName>
        <fullName evidence="1">S-layer protein C-terminal domain-containing protein</fullName>
    </recommendedName>
</protein>
<dbReference type="AlphaFoldDB" id="A0A0D6A398"/>
<name>A0A0D6A398_9LACO</name>
<dbReference type="PATRIC" id="fig|1600.4.peg.925"/>
<reference evidence="2 3" key="1">
    <citation type="submission" date="2015-03" db="EMBL/GenBank/DDBJ databases">
        <title>Complete genome sequence of Lactobacillus acetotolerans NBRC 13120.</title>
        <authorList>
            <person name="Toh H."/>
            <person name="Morita H."/>
            <person name="Fujita N."/>
        </authorList>
    </citation>
    <scope>NUCLEOTIDE SEQUENCE [LARGE SCALE GENOMIC DNA]</scope>
    <source>
        <strain evidence="2 3">NBRC 13120</strain>
    </source>
</reference>
<evidence type="ECO:0000313" key="3">
    <source>
        <dbReference type="Proteomes" id="UP000035709"/>
    </source>
</evidence>
<gene>
    <name evidence="2" type="ORF">LBAT_0903</name>
</gene>
<evidence type="ECO:0000313" key="2">
    <source>
        <dbReference type="EMBL" id="BAQ57292.1"/>
    </source>
</evidence>